<dbReference type="SMART" id="SM00563">
    <property type="entry name" value="PlsC"/>
    <property type="match status" value="1"/>
</dbReference>
<keyword evidence="12 18" id="KW-0443">Lipid metabolism</keyword>
<evidence type="ECO:0000256" key="8">
    <source>
        <dbReference type="ARBA" id="ARBA00022475"/>
    </source>
</evidence>
<keyword evidence="8" id="KW-1003">Cell membrane</keyword>
<evidence type="ECO:0000256" key="1">
    <source>
        <dbReference type="ARBA" id="ARBA00001141"/>
    </source>
</evidence>
<comment type="subcellular location">
    <subcellularLocation>
        <location evidence="2">Cell inner membrane</location>
        <topology evidence="2">Peripheral membrane protein</topology>
    </subcellularLocation>
</comment>
<comment type="pathway">
    <text evidence="3">Phospholipid metabolism; CDP-diacylglycerol biosynthesis; CDP-diacylglycerol from sn-glycerol 3-phosphate: step 2/3.</text>
</comment>
<dbReference type="PANTHER" id="PTHR10434">
    <property type="entry name" value="1-ACYL-SN-GLYCEROL-3-PHOSPHATE ACYLTRANSFERASE"/>
    <property type="match status" value="1"/>
</dbReference>
<evidence type="ECO:0000256" key="4">
    <source>
        <dbReference type="ARBA" id="ARBA00005189"/>
    </source>
</evidence>
<comment type="pathway">
    <text evidence="4">Lipid metabolism.</text>
</comment>
<evidence type="ECO:0000256" key="12">
    <source>
        <dbReference type="ARBA" id="ARBA00023098"/>
    </source>
</evidence>
<comment type="catalytic activity">
    <reaction evidence="1 18">
        <text>a 1-acyl-sn-glycero-3-phosphate + an acyl-CoA = a 1,2-diacyl-sn-glycero-3-phosphate + CoA</text>
        <dbReference type="Rhea" id="RHEA:19709"/>
        <dbReference type="ChEBI" id="CHEBI:57287"/>
        <dbReference type="ChEBI" id="CHEBI:57970"/>
        <dbReference type="ChEBI" id="CHEBI:58342"/>
        <dbReference type="ChEBI" id="CHEBI:58608"/>
        <dbReference type="EC" id="2.3.1.51"/>
    </reaction>
</comment>
<evidence type="ECO:0000256" key="9">
    <source>
        <dbReference type="ARBA" id="ARBA00022516"/>
    </source>
</evidence>
<evidence type="ECO:0000256" key="7">
    <source>
        <dbReference type="ARBA" id="ARBA00016139"/>
    </source>
</evidence>
<dbReference type="PATRIC" id="fig|869212.3.peg.1420"/>
<keyword evidence="13 19" id="KW-0472">Membrane</keyword>
<dbReference type="AlphaFoldDB" id="I4B473"/>
<evidence type="ECO:0000256" key="18">
    <source>
        <dbReference type="RuleBase" id="RU361267"/>
    </source>
</evidence>
<protein>
    <recommendedName>
        <fullName evidence="7 18">1-acyl-sn-glycerol-3-phosphate acyltransferase</fullName>
        <ecNumber evidence="6 18">2.3.1.51</ecNumber>
    </recommendedName>
</protein>
<evidence type="ECO:0000256" key="2">
    <source>
        <dbReference type="ARBA" id="ARBA00004417"/>
    </source>
</evidence>
<keyword evidence="19" id="KW-0812">Transmembrane</keyword>
<feature type="transmembrane region" description="Helical" evidence="19">
    <location>
        <begin position="12"/>
        <end position="36"/>
    </location>
</feature>
<dbReference type="OrthoDB" id="9803035at2"/>
<evidence type="ECO:0000256" key="15">
    <source>
        <dbReference type="ARBA" id="ARBA00023264"/>
    </source>
</evidence>
<keyword evidence="19" id="KW-1133">Transmembrane helix</keyword>
<evidence type="ECO:0000256" key="14">
    <source>
        <dbReference type="ARBA" id="ARBA00023209"/>
    </source>
</evidence>
<reference evidence="21 22" key="1">
    <citation type="submission" date="2012-06" db="EMBL/GenBank/DDBJ databases">
        <title>The complete chromosome of genome of Turneriella parva DSM 21527.</title>
        <authorList>
            <consortium name="US DOE Joint Genome Institute (JGI-PGF)"/>
            <person name="Lucas S."/>
            <person name="Han J."/>
            <person name="Lapidus A."/>
            <person name="Bruce D."/>
            <person name="Goodwin L."/>
            <person name="Pitluck S."/>
            <person name="Peters L."/>
            <person name="Kyrpides N."/>
            <person name="Mavromatis K."/>
            <person name="Ivanova N."/>
            <person name="Mikhailova N."/>
            <person name="Chertkov O."/>
            <person name="Detter J.C."/>
            <person name="Tapia R."/>
            <person name="Han C."/>
            <person name="Land M."/>
            <person name="Hauser L."/>
            <person name="Markowitz V."/>
            <person name="Cheng J.-F."/>
            <person name="Hugenholtz P."/>
            <person name="Woyke T."/>
            <person name="Wu D."/>
            <person name="Gronow S."/>
            <person name="Wellnitz S."/>
            <person name="Brambilla E."/>
            <person name="Klenk H.-P."/>
            <person name="Eisen J.A."/>
        </authorList>
    </citation>
    <scope>NUCLEOTIDE SEQUENCE [LARGE SCALE GENOMIC DNA]</scope>
    <source>
        <strain evidence="22">ATCC BAA-1111 / DSM 21527 / NCTC 11395 / H</strain>
    </source>
</reference>
<keyword evidence="22" id="KW-1185">Reference proteome</keyword>
<dbReference type="InterPro" id="IPR002123">
    <property type="entry name" value="Plipid/glycerol_acylTrfase"/>
</dbReference>
<dbReference type="HOGENOM" id="CLU_027938_6_3_12"/>
<dbReference type="SUPFAM" id="SSF69593">
    <property type="entry name" value="Glycerol-3-phosphate (1)-acyltransferase"/>
    <property type="match status" value="1"/>
</dbReference>
<keyword evidence="9 18" id="KW-0444">Lipid biosynthesis</keyword>
<sequence>MRYALIPFGFVFYLWYLVIFIPITILFAITVMILAPVWPKKYSRAMRVFPKAWGWIGIRIVFCPVYVYGREKIHDQPGIIISNHQSLFDILAGLGFYPVDFLFLAKKEVFQIPLVGTAMRKLGYISVNRSNARQASRSLEIVEEQVRQNNRVLIYPEGTRSKDARKLLPFKAGAFQVAEKGKFPIFPIVLYGTQETRPMHSNVLLFPHRIAIQVLDAITVENELHPANEGSRLSEKEKLAGIRAVVEKAYLQLADNKGLKAANV</sequence>
<evidence type="ECO:0000256" key="3">
    <source>
        <dbReference type="ARBA" id="ARBA00004728"/>
    </source>
</evidence>
<comment type="similarity">
    <text evidence="5 18">Belongs to the 1-acyl-sn-glycerol-3-phosphate acyltransferase family.</text>
</comment>
<dbReference type="RefSeq" id="WP_014802594.1">
    <property type="nucleotide sequence ID" value="NC_018020.1"/>
</dbReference>
<dbReference type="GO" id="GO:0005886">
    <property type="term" value="C:plasma membrane"/>
    <property type="evidence" value="ECO:0007669"/>
    <property type="project" value="UniProtKB-SubCell"/>
</dbReference>
<evidence type="ECO:0000313" key="21">
    <source>
        <dbReference type="EMBL" id="AFM12080.1"/>
    </source>
</evidence>
<feature type="domain" description="Phospholipid/glycerol acyltransferase" evidence="20">
    <location>
        <begin position="78"/>
        <end position="193"/>
    </location>
</feature>
<dbReference type="Proteomes" id="UP000006048">
    <property type="component" value="Chromosome"/>
</dbReference>
<gene>
    <name evidence="21" type="ordered locus">Turpa_1432</name>
</gene>
<evidence type="ECO:0000256" key="16">
    <source>
        <dbReference type="ARBA" id="ARBA00023315"/>
    </source>
</evidence>
<dbReference type="Pfam" id="PF01553">
    <property type="entry name" value="Acyltransferase"/>
    <property type="match status" value="1"/>
</dbReference>
<keyword evidence="11 18" id="KW-0808">Transferase</keyword>
<dbReference type="InterPro" id="IPR004552">
    <property type="entry name" value="AGP_acyltrans"/>
</dbReference>
<dbReference type="KEGG" id="tpx:Turpa_1432"/>
<keyword evidence="16 18" id="KW-0012">Acyltransferase</keyword>
<dbReference type="NCBIfam" id="TIGR00530">
    <property type="entry name" value="AGP_acyltrn"/>
    <property type="match status" value="1"/>
</dbReference>
<organism evidence="21 22">
    <name type="scientific">Turneriella parva (strain ATCC BAA-1111 / DSM 21527 / NCTC 11395 / H)</name>
    <name type="common">Leptospira parva</name>
    <dbReference type="NCBI Taxonomy" id="869212"/>
    <lineage>
        <taxon>Bacteria</taxon>
        <taxon>Pseudomonadati</taxon>
        <taxon>Spirochaetota</taxon>
        <taxon>Spirochaetia</taxon>
        <taxon>Leptospirales</taxon>
        <taxon>Leptospiraceae</taxon>
        <taxon>Turneriella</taxon>
    </lineage>
</organism>
<evidence type="ECO:0000313" key="22">
    <source>
        <dbReference type="Proteomes" id="UP000006048"/>
    </source>
</evidence>
<comment type="domain">
    <text evidence="18">The HXXXXD motif is essential for acyltransferase activity and may constitute the binding site for the phosphate moiety of the glycerol-3-phosphate.</text>
</comment>
<dbReference type="STRING" id="869212.Turpa_1432"/>
<evidence type="ECO:0000256" key="10">
    <source>
        <dbReference type="ARBA" id="ARBA00022519"/>
    </source>
</evidence>
<comment type="function">
    <text evidence="17">Converts lysophosphatidic acid (LPA) into phosphatidic acid by incorporating acyl moiety at the 2 position.</text>
</comment>
<evidence type="ECO:0000256" key="11">
    <source>
        <dbReference type="ARBA" id="ARBA00022679"/>
    </source>
</evidence>
<keyword evidence="15 18" id="KW-1208">Phospholipid metabolism</keyword>
<dbReference type="PANTHER" id="PTHR10434:SF59">
    <property type="entry name" value="1-ACYL-SN-GLYCEROL-3-PHOSPHATE ACYLTRANSFERASE"/>
    <property type="match status" value="1"/>
</dbReference>
<evidence type="ECO:0000259" key="20">
    <source>
        <dbReference type="SMART" id="SM00563"/>
    </source>
</evidence>
<keyword evidence="14 18" id="KW-0594">Phospholipid biosynthesis</keyword>
<proteinExistence type="inferred from homology"/>
<evidence type="ECO:0000256" key="5">
    <source>
        <dbReference type="ARBA" id="ARBA00008655"/>
    </source>
</evidence>
<dbReference type="EMBL" id="CP002959">
    <property type="protein sequence ID" value="AFM12080.1"/>
    <property type="molecule type" value="Genomic_DNA"/>
</dbReference>
<dbReference type="GO" id="GO:0003841">
    <property type="term" value="F:1-acylglycerol-3-phosphate O-acyltransferase activity"/>
    <property type="evidence" value="ECO:0007669"/>
    <property type="project" value="UniProtKB-UniRule"/>
</dbReference>
<evidence type="ECO:0000256" key="13">
    <source>
        <dbReference type="ARBA" id="ARBA00023136"/>
    </source>
</evidence>
<name>I4B473_TURPD</name>
<evidence type="ECO:0000256" key="6">
    <source>
        <dbReference type="ARBA" id="ARBA00013211"/>
    </source>
</evidence>
<dbReference type="EC" id="2.3.1.51" evidence="6 18"/>
<evidence type="ECO:0000256" key="19">
    <source>
        <dbReference type="SAM" id="Phobius"/>
    </source>
</evidence>
<dbReference type="CDD" id="cd07989">
    <property type="entry name" value="LPLAT_AGPAT-like"/>
    <property type="match status" value="1"/>
</dbReference>
<dbReference type="GO" id="GO:0006654">
    <property type="term" value="P:phosphatidic acid biosynthetic process"/>
    <property type="evidence" value="ECO:0007669"/>
    <property type="project" value="TreeGrafter"/>
</dbReference>
<accession>I4B473</accession>
<evidence type="ECO:0000256" key="17">
    <source>
        <dbReference type="ARBA" id="ARBA00037183"/>
    </source>
</evidence>
<keyword evidence="10" id="KW-0997">Cell inner membrane</keyword>